<feature type="transmembrane region" description="Helical" evidence="1">
    <location>
        <begin position="217"/>
        <end position="235"/>
    </location>
</feature>
<comment type="caution">
    <text evidence="2">The sequence shown here is derived from an EMBL/GenBank/DDBJ whole genome shotgun (WGS) entry which is preliminary data.</text>
</comment>
<feature type="transmembrane region" description="Helical" evidence="1">
    <location>
        <begin position="145"/>
        <end position="164"/>
    </location>
</feature>
<dbReference type="EMBL" id="JAVDTT010000002">
    <property type="protein sequence ID" value="MDR6841704.1"/>
    <property type="molecule type" value="Genomic_DNA"/>
</dbReference>
<dbReference type="Proteomes" id="UP001254759">
    <property type="component" value="Unassembled WGS sequence"/>
</dbReference>
<reference evidence="2 3" key="1">
    <citation type="submission" date="2023-07" db="EMBL/GenBank/DDBJ databases">
        <title>Sorghum-associated microbial communities from plants grown in Nebraska, USA.</title>
        <authorList>
            <person name="Schachtman D."/>
        </authorList>
    </citation>
    <scope>NUCLEOTIDE SEQUENCE [LARGE SCALE GENOMIC DNA]</scope>
    <source>
        <strain evidence="2 3">BE107</strain>
    </source>
</reference>
<feature type="transmembrane region" description="Helical" evidence="1">
    <location>
        <begin position="84"/>
        <end position="101"/>
    </location>
</feature>
<proteinExistence type="predicted"/>
<protein>
    <submittedName>
        <fullName evidence="2">Uncharacterized protein</fullName>
    </submittedName>
</protein>
<evidence type="ECO:0000256" key="1">
    <source>
        <dbReference type="SAM" id="Phobius"/>
    </source>
</evidence>
<feature type="transmembrane region" description="Helical" evidence="1">
    <location>
        <begin position="176"/>
        <end position="197"/>
    </location>
</feature>
<organism evidence="2 3">
    <name type="scientific">Pseudoxanthomonas sacheonensis</name>
    <dbReference type="NCBI Taxonomy" id="443615"/>
    <lineage>
        <taxon>Bacteria</taxon>
        <taxon>Pseudomonadati</taxon>
        <taxon>Pseudomonadota</taxon>
        <taxon>Gammaproteobacteria</taxon>
        <taxon>Lysobacterales</taxon>
        <taxon>Lysobacteraceae</taxon>
        <taxon>Pseudoxanthomonas</taxon>
    </lineage>
</organism>
<keyword evidence="1" id="KW-0472">Membrane</keyword>
<feature type="transmembrane region" description="Helical" evidence="1">
    <location>
        <begin position="36"/>
        <end position="57"/>
    </location>
</feature>
<keyword evidence="1" id="KW-0812">Transmembrane</keyword>
<name>A0ABU1RSF7_9GAMM</name>
<dbReference type="RefSeq" id="WP_310092739.1">
    <property type="nucleotide sequence ID" value="NZ_JAVDTT010000002.1"/>
</dbReference>
<evidence type="ECO:0000313" key="3">
    <source>
        <dbReference type="Proteomes" id="UP001254759"/>
    </source>
</evidence>
<gene>
    <name evidence="2" type="ORF">J2W94_001989</name>
</gene>
<evidence type="ECO:0000313" key="2">
    <source>
        <dbReference type="EMBL" id="MDR6841704.1"/>
    </source>
</evidence>
<accession>A0ABU1RSF7</accession>
<keyword evidence="1" id="KW-1133">Transmembrane helix</keyword>
<feature type="transmembrane region" description="Helical" evidence="1">
    <location>
        <begin position="108"/>
        <end position="125"/>
    </location>
</feature>
<keyword evidence="3" id="KW-1185">Reference proteome</keyword>
<sequence length="255" mass="28197">MHAAVGRQPHSLPYLVPRGLRLARDFLILPDRAHRWSVAAVTGTMATLIACFIRYAYVERHHLTDSFFYDRLQFSFVDRGYPEIFGYGLELAACALFALSARVYGKKQWYAFAAILFVTFLDDAFELHEAIGHLFNVGLGLSPVAGDLIGFSTTGFLSVVFWLAGTRLIQGEDDWLPYLVFTAYFATLIFFGVGVDAVHGMLGKNVSQTLLTLIEDGGELVTTAIISLSAFGMWLRHKHASIARGAPMESALPNP</sequence>